<evidence type="ECO:0000256" key="5">
    <source>
        <dbReference type="ARBA" id="ARBA00022801"/>
    </source>
</evidence>
<evidence type="ECO:0000256" key="1">
    <source>
        <dbReference type="ARBA" id="ARBA00004613"/>
    </source>
</evidence>
<gene>
    <name evidence="8" type="ORF">TBC1_12218</name>
</gene>
<dbReference type="InterPro" id="IPR026444">
    <property type="entry name" value="Secre_tail"/>
</dbReference>
<dbReference type="Pfam" id="PF10503">
    <property type="entry name" value="Esterase_PHB"/>
    <property type="match status" value="1"/>
</dbReference>
<dbReference type="GO" id="GO:0030600">
    <property type="term" value="F:feruloyl esterase activity"/>
    <property type="evidence" value="ECO:0007669"/>
    <property type="project" value="InterPro"/>
</dbReference>
<keyword evidence="4" id="KW-0732">Signal</keyword>
<comment type="subcellular location">
    <subcellularLocation>
        <location evidence="1">Secreted</location>
    </subcellularLocation>
</comment>
<dbReference type="Proteomes" id="UP000053091">
    <property type="component" value="Unassembled WGS sequence"/>
</dbReference>
<dbReference type="GO" id="GO:0005576">
    <property type="term" value="C:extracellular region"/>
    <property type="evidence" value="ECO:0007669"/>
    <property type="project" value="UniProtKB-SubCell"/>
</dbReference>
<dbReference type="AlphaFoldDB" id="A0A0S7BU41"/>
<keyword evidence="2" id="KW-0964">Secreted</keyword>
<dbReference type="EMBL" id="DF968183">
    <property type="protein sequence ID" value="GAP44410.1"/>
    <property type="molecule type" value="Genomic_DNA"/>
</dbReference>
<dbReference type="InterPro" id="IPR043595">
    <property type="entry name" value="FaeB/C/D"/>
</dbReference>
<evidence type="ECO:0000256" key="4">
    <source>
        <dbReference type="ARBA" id="ARBA00022729"/>
    </source>
</evidence>
<dbReference type="Gene3D" id="3.40.50.1820">
    <property type="entry name" value="alpha/beta hydrolase"/>
    <property type="match status" value="1"/>
</dbReference>
<dbReference type="PANTHER" id="PTHR38050:SF2">
    <property type="entry name" value="FERULOYL ESTERASE C-RELATED"/>
    <property type="match status" value="1"/>
</dbReference>
<keyword evidence="3" id="KW-0858">Xylan degradation</keyword>
<evidence type="ECO:0000256" key="2">
    <source>
        <dbReference type="ARBA" id="ARBA00022525"/>
    </source>
</evidence>
<organism evidence="8">
    <name type="scientific">Lentimicrobium saccharophilum</name>
    <dbReference type="NCBI Taxonomy" id="1678841"/>
    <lineage>
        <taxon>Bacteria</taxon>
        <taxon>Pseudomonadati</taxon>
        <taxon>Bacteroidota</taxon>
        <taxon>Bacteroidia</taxon>
        <taxon>Bacteroidales</taxon>
        <taxon>Lentimicrobiaceae</taxon>
        <taxon>Lentimicrobium</taxon>
    </lineage>
</organism>
<proteinExistence type="predicted"/>
<keyword evidence="6" id="KW-0119">Carbohydrate metabolism</keyword>
<evidence type="ECO:0000256" key="3">
    <source>
        <dbReference type="ARBA" id="ARBA00022651"/>
    </source>
</evidence>
<evidence type="ECO:0000313" key="8">
    <source>
        <dbReference type="EMBL" id="GAP44410.1"/>
    </source>
</evidence>
<dbReference type="SUPFAM" id="SSF53474">
    <property type="entry name" value="alpha/beta-Hydrolases"/>
    <property type="match status" value="1"/>
</dbReference>
<name>A0A0S7BU41_9BACT</name>
<evidence type="ECO:0000256" key="7">
    <source>
        <dbReference type="ARBA" id="ARBA00023326"/>
    </source>
</evidence>
<dbReference type="InterPro" id="IPR010126">
    <property type="entry name" value="Esterase_phb"/>
</dbReference>
<accession>A0A0S7BU41</accession>
<dbReference type="STRING" id="1678841.TBC1_12218"/>
<dbReference type="GO" id="GO:0045493">
    <property type="term" value="P:xylan catabolic process"/>
    <property type="evidence" value="ECO:0007669"/>
    <property type="project" value="UniProtKB-KW"/>
</dbReference>
<keyword evidence="9" id="KW-1185">Reference proteome</keyword>
<reference evidence="8" key="1">
    <citation type="journal article" date="2015" name="Genome Announc.">
        <title>Draft Genome Sequence of Bacteroidales Strain TBC1, a Novel Isolate from a Methanogenic Wastewater Treatment System.</title>
        <authorList>
            <person name="Tourlousse D.M."/>
            <person name="Matsuura N."/>
            <person name="Sun L."/>
            <person name="Toyonaga M."/>
            <person name="Kuroda K."/>
            <person name="Ohashi A."/>
            <person name="Cruz R."/>
            <person name="Yamaguchi T."/>
            <person name="Sekiguchi Y."/>
        </authorList>
    </citation>
    <scope>NUCLEOTIDE SEQUENCE [LARGE SCALE GENOMIC DNA]</scope>
    <source>
        <strain evidence="8">TBC1</strain>
    </source>
</reference>
<evidence type="ECO:0000313" key="9">
    <source>
        <dbReference type="Proteomes" id="UP000053091"/>
    </source>
</evidence>
<evidence type="ECO:0000256" key="6">
    <source>
        <dbReference type="ARBA" id="ARBA00023277"/>
    </source>
</evidence>
<dbReference type="NCBIfam" id="TIGR04183">
    <property type="entry name" value="Por_Secre_tail"/>
    <property type="match status" value="1"/>
</dbReference>
<dbReference type="InterPro" id="IPR029058">
    <property type="entry name" value="AB_hydrolase_fold"/>
</dbReference>
<dbReference type="PANTHER" id="PTHR38050">
    <property type="match status" value="1"/>
</dbReference>
<protein>
    <submittedName>
        <fullName evidence="8">Protein containing Por secretion system C-terminal sorting domain</fullName>
    </submittedName>
</protein>
<sequence>MLTLFISLIFSVSYGQVVSGSFIFEGDTRTYSVYFPSGYQQGQSMPLLLALHGYTQTGQTMMTFSGFNQIADTAGFVVVYPDGVGNAWNVGFSGGSTANDVGFLMALTDSLHNSYNIDYSRVYATGFSNGGFMSYRLACEVPEKIAAIAPVAGTMTNGSASSCAPGLSVPVMHIHGTSDFVVSYNGGFGNLSAEQVVDMWNGFNDCPAQPTIENLPDIVAEGSTVQRYTWAPCNDDSKVVLLKIINGGHTWPGSVGVTGIGITNRDINAGSEIWNFVKHYSRPLLTSTYTAAGNYTLVYPNPLQGNVLRIESGENWEIAELVDPLGRKVFSRLISDTDTWIQIPQLSPGVFFLILKNEKKRETIKLIFCQ</sequence>
<keyword evidence="5" id="KW-0378">Hydrolase</keyword>
<keyword evidence="7" id="KW-0624">Polysaccharide degradation</keyword>